<dbReference type="Proteomes" id="UP000052268">
    <property type="component" value="Unassembled WGS sequence"/>
</dbReference>
<dbReference type="AlphaFoldDB" id="A0A0J7XWQ5"/>
<dbReference type="EMBL" id="JACU01000004">
    <property type="protein sequence ID" value="KMS56002.1"/>
    <property type="molecule type" value="Genomic_DNA"/>
</dbReference>
<evidence type="ECO:0000313" key="3">
    <source>
        <dbReference type="Proteomes" id="UP000052268"/>
    </source>
</evidence>
<accession>A0A0J7XWQ5</accession>
<keyword evidence="1" id="KW-0732">Signal</keyword>
<reference evidence="2 3" key="1">
    <citation type="journal article" date="2015" name="G3 (Bethesda)">
        <title>Insights into Ongoing Evolution of the Hexachlorocyclohexane Catabolic Pathway from Comparative Genomics of Ten Sphingomonadaceae Strains.</title>
        <authorList>
            <person name="Pearce S.L."/>
            <person name="Oakeshott J.G."/>
            <person name="Pandey G."/>
        </authorList>
    </citation>
    <scope>NUCLEOTIDE SEQUENCE [LARGE SCALE GENOMIC DNA]</scope>
    <source>
        <strain evidence="2 3">LL02</strain>
    </source>
</reference>
<gene>
    <name evidence="2" type="ORF">V474_13355</name>
</gene>
<sequence length="643" mass="67555">MRQRALLLMAALSLPMASHAQTAEDRARAAAQAARAKSADSDAILEHYVTPGLAGESITTVDASKTFTPNLACQKSATLLELLAQPSATGDIGTLSISRDRDLDGSFDEAMTVPVPVSGICANGLISCAPGSWNACRFFRWDTAASGSLKLTEVELTDLAGCYCVNNSCGSNLVWSNMASVLKDLGGGVVGALTTSDPRIGIAQASIEGPVIRYTGAQTTSCAAQPQAGAVAYKANPGAIAGDAFKAAQTSSVFRALSASSTGTGKSEIARTCTVTRQIALEELTPEKIIDRISGGYATNDLVPGRRTFLMGSPADDSLTGGACSIFDFHMTLRVKEPDRLQKVLLTRFGADDWAQIRIDGELVGSGPQAWTGMGLPPGKCEKKATFHAYPNLDITGRLTQGDHDIWLRVAVADGGEAYASIEAQMDAGCKTSEQLVDTCSGYASNAMCRLGDEDVDGVTTFRNGVKTGLSPLPQTRLMGTGACTMQVARDFFERRRGYACTVDQGAVPQPDLSRGAYIIDHSTETLLADRVRTADGGHSLTTRTFALPDRGSVNACEAICKTRKAQANSAAAPDGVTGSKQTNPTGWDFFYHACQDSNVCPAGEGEELVQGCGCIDDFPEAVVMMQTVRLGGADMICTGAVR</sequence>
<feature type="signal peptide" evidence="1">
    <location>
        <begin position="1"/>
        <end position="20"/>
    </location>
</feature>
<feature type="chain" id="PRO_5005291753" description="Conjugal transfer protein TraN" evidence="1">
    <location>
        <begin position="21"/>
        <end position="643"/>
    </location>
</feature>
<dbReference type="PATRIC" id="fig|1114963.3.peg.1477"/>
<evidence type="ECO:0000313" key="2">
    <source>
        <dbReference type="EMBL" id="KMS56002.1"/>
    </source>
</evidence>
<evidence type="ECO:0008006" key="4">
    <source>
        <dbReference type="Google" id="ProtNLM"/>
    </source>
</evidence>
<dbReference type="RefSeq" id="WP_059150865.1">
    <property type="nucleotide sequence ID" value="NZ_KQ130453.1"/>
</dbReference>
<keyword evidence="3" id="KW-1185">Reference proteome</keyword>
<name>A0A0J7XWQ5_9SPHN</name>
<organism evidence="2 3">
    <name type="scientific">Novosphingobium barchaimii LL02</name>
    <dbReference type="NCBI Taxonomy" id="1114963"/>
    <lineage>
        <taxon>Bacteria</taxon>
        <taxon>Pseudomonadati</taxon>
        <taxon>Pseudomonadota</taxon>
        <taxon>Alphaproteobacteria</taxon>
        <taxon>Sphingomonadales</taxon>
        <taxon>Sphingomonadaceae</taxon>
        <taxon>Novosphingobium</taxon>
    </lineage>
</organism>
<protein>
    <recommendedName>
        <fullName evidence="4">Conjugal transfer protein TraN</fullName>
    </recommendedName>
</protein>
<evidence type="ECO:0000256" key="1">
    <source>
        <dbReference type="SAM" id="SignalP"/>
    </source>
</evidence>
<dbReference type="OrthoDB" id="7437990at2"/>
<comment type="caution">
    <text evidence="2">The sequence shown here is derived from an EMBL/GenBank/DDBJ whole genome shotgun (WGS) entry which is preliminary data.</text>
</comment>
<proteinExistence type="predicted"/>